<dbReference type="EMBL" id="CM056815">
    <property type="protein sequence ID" value="KAJ8631755.1"/>
    <property type="molecule type" value="Genomic_DNA"/>
</dbReference>
<proteinExistence type="predicted"/>
<keyword evidence="2" id="KW-1185">Reference proteome</keyword>
<dbReference type="Proteomes" id="UP001234297">
    <property type="component" value="Chromosome 7"/>
</dbReference>
<evidence type="ECO:0000313" key="1">
    <source>
        <dbReference type="EMBL" id="KAJ8631755.1"/>
    </source>
</evidence>
<sequence length="408" mass="47626">MKQSKAKAQFYFHHRMKEGKGKKKIMSFVVPSWVLWLQAAYSVWTFLRNAKFFRIPFITISMLWHGYERTWFRNRKYLLLDGMSRETGGDWEDYDSEEKRKSHSFSVDNNYDMRFKMNNKDYGFCASFETGKPLKFLHFAKHYQLVTQDIVLMGKYHLVKAVKPEAMLKYVLTGGTMKTCEEYCIVDNTSSELLNDNFMRILSIFPLVLQAKGFDQLSTLLLLGRLDVRHRVFIHELLNTGSDSFMFCDDSVKKSYHKKVDKFMVVRGCEIPLEATTAPLSEDGDLPGHQEIKMNLNNFVVETETVSEGYYDITITDSNNYREKRQFLPKKMTRKIINYFMYCVESGNYPFRDPKGSSVHVVNPIKAMIDGVFEWVLTVQLKQPVRLCFSDSTISMVVPSERNPFISS</sequence>
<accession>A0ACC2LE86</accession>
<reference evidence="1 2" key="1">
    <citation type="journal article" date="2022" name="Hortic Res">
        <title>A haplotype resolved chromosomal level avocado genome allows analysis of novel avocado genes.</title>
        <authorList>
            <person name="Nath O."/>
            <person name="Fletcher S.J."/>
            <person name="Hayward A."/>
            <person name="Shaw L.M."/>
            <person name="Masouleh A.K."/>
            <person name="Furtado A."/>
            <person name="Henry R.J."/>
            <person name="Mitter N."/>
        </authorList>
    </citation>
    <scope>NUCLEOTIDE SEQUENCE [LARGE SCALE GENOMIC DNA]</scope>
    <source>
        <strain evidence="2">cv. Hass</strain>
    </source>
</reference>
<comment type="caution">
    <text evidence="1">The sequence shown here is derived from an EMBL/GenBank/DDBJ whole genome shotgun (WGS) entry which is preliminary data.</text>
</comment>
<evidence type="ECO:0000313" key="2">
    <source>
        <dbReference type="Proteomes" id="UP001234297"/>
    </source>
</evidence>
<protein>
    <submittedName>
        <fullName evidence="1">Uncharacterized protein</fullName>
    </submittedName>
</protein>
<organism evidence="1 2">
    <name type="scientific">Persea americana</name>
    <name type="common">Avocado</name>
    <dbReference type="NCBI Taxonomy" id="3435"/>
    <lineage>
        <taxon>Eukaryota</taxon>
        <taxon>Viridiplantae</taxon>
        <taxon>Streptophyta</taxon>
        <taxon>Embryophyta</taxon>
        <taxon>Tracheophyta</taxon>
        <taxon>Spermatophyta</taxon>
        <taxon>Magnoliopsida</taxon>
        <taxon>Magnoliidae</taxon>
        <taxon>Laurales</taxon>
        <taxon>Lauraceae</taxon>
        <taxon>Persea</taxon>
    </lineage>
</organism>
<gene>
    <name evidence="1" type="ORF">MRB53_025078</name>
</gene>
<name>A0ACC2LE86_PERAE</name>